<evidence type="ECO:0000256" key="5">
    <source>
        <dbReference type="ARBA" id="ARBA00022519"/>
    </source>
</evidence>
<feature type="transmembrane region" description="Helical" evidence="16">
    <location>
        <begin position="656"/>
        <end position="676"/>
    </location>
</feature>
<keyword evidence="6 16" id="KW-0812">Transmembrane</keyword>
<dbReference type="GO" id="GO:0046872">
    <property type="term" value="F:metal ion binding"/>
    <property type="evidence" value="ECO:0007669"/>
    <property type="project" value="UniProtKB-KW"/>
</dbReference>
<keyword evidence="15" id="KW-0479">Metal-binding</keyword>
<accession>A0A378K2K5</accession>
<dbReference type="Pfam" id="PF07670">
    <property type="entry name" value="Gate"/>
    <property type="match status" value="2"/>
</dbReference>
<evidence type="ECO:0000256" key="12">
    <source>
        <dbReference type="ARBA" id="ARBA00023136"/>
    </source>
</evidence>
<dbReference type="STRING" id="39962.Lmor_1450"/>
<dbReference type="EMBL" id="LNYN01000019">
    <property type="protein sequence ID" value="KTD34917.1"/>
    <property type="molecule type" value="Genomic_DNA"/>
</dbReference>
<feature type="transmembrane region" description="Helical" evidence="16">
    <location>
        <begin position="387"/>
        <end position="407"/>
    </location>
</feature>
<dbReference type="PANTHER" id="PTHR43185:SF1">
    <property type="entry name" value="FE(2+) TRANSPORTER FEOB"/>
    <property type="match status" value="1"/>
</dbReference>
<dbReference type="NCBIfam" id="TIGR00231">
    <property type="entry name" value="small_GTP"/>
    <property type="match status" value="1"/>
</dbReference>
<dbReference type="Gene3D" id="3.40.50.300">
    <property type="entry name" value="P-loop containing nucleotide triphosphate hydrolases"/>
    <property type="match status" value="1"/>
</dbReference>
<evidence type="ECO:0000256" key="3">
    <source>
        <dbReference type="ARBA" id="ARBA00022475"/>
    </source>
</evidence>
<evidence type="ECO:0000256" key="10">
    <source>
        <dbReference type="ARBA" id="ARBA00023065"/>
    </source>
</evidence>
<keyword evidence="9 16" id="KW-0408">Iron</keyword>
<proteinExistence type="inferred from homology"/>
<evidence type="ECO:0000313" key="18">
    <source>
        <dbReference type="EMBL" id="KTD34917.1"/>
    </source>
</evidence>
<dbReference type="AlphaFoldDB" id="A0A378K2K5"/>
<dbReference type="CDD" id="cd01879">
    <property type="entry name" value="FeoB"/>
    <property type="match status" value="1"/>
</dbReference>
<feature type="transmembrane region" description="Helical" evidence="16">
    <location>
        <begin position="275"/>
        <end position="297"/>
    </location>
</feature>
<dbReference type="GO" id="GO:0015093">
    <property type="term" value="F:ferrous iron transmembrane transporter activity"/>
    <property type="evidence" value="ECO:0007669"/>
    <property type="project" value="UniProtKB-UniRule"/>
</dbReference>
<feature type="binding site" evidence="14">
    <location>
        <begin position="54"/>
        <end position="57"/>
    </location>
    <ligand>
        <name>GTP</name>
        <dbReference type="ChEBI" id="CHEBI:37565"/>
        <label>1</label>
    </ligand>
</feature>
<dbReference type="InterPro" id="IPR006073">
    <property type="entry name" value="GTP-bd"/>
</dbReference>
<dbReference type="Proteomes" id="UP000254040">
    <property type="component" value="Unassembled WGS sequence"/>
</dbReference>
<keyword evidence="5" id="KW-0997">Cell inner membrane</keyword>
<feature type="transmembrane region" description="Helical" evidence="16">
    <location>
        <begin position="414"/>
        <end position="440"/>
    </location>
</feature>
<organism evidence="19 21">
    <name type="scientific">Legionella moravica</name>
    <dbReference type="NCBI Taxonomy" id="39962"/>
    <lineage>
        <taxon>Bacteria</taxon>
        <taxon>Pseudomonadati</taxon>
        <taxon>Pseudomonadota</taxon>
        <taxon>Gammaproteobacteria</taxon>
        <taxon>Legionellales</taxon>
        <taxon>Legionellaceae</taxon>
        <taxon>Legionella</taxon>
    </lineage>
</organism>
<evidence type="ECO:0000256" key="14">
    <source>
        <dbReference type="PIRSR" id="PIRSR603373-1"/>
    </source>
</evidence>
<keyword evidence="2 16" id="KW-0813">Transport</keyword>
<dbReference type="InterPro" id="IPR005225">
    <property type="entry name" value="Small_GTP-bd"/>
</dbReference>
<evidence type="ECO:0000256" key="11">
    <source>
        <dbReference type="ARBA" id="ARBA00023134"/>
    </source>
</evidence>
<feature type="binding site" evidence="15">
    <location>
        <position position="19"/>
    </location>
    <ligand>
        <name>Mg(2+)</name>
        <dbReference type="ChEBI" id="CHEBI:18420"/>
        <label>2</label>
    </ligand>
</feature>
<feature type="binding site" evidence="15">
    <location>
        <position position="23"/>
    </location>
    <ligand>
        <name>Mg(2+)</name>
        <dbReference type="ChEBI" id="CHEBI:18420"/>
        <label>2</label>
    </ligand>
</feature>
<evidence type="ECO:0000256" key="8">
    <source>
        <dbReference type="ARBA" id="ARBA00022989"/>
    </source>
</evidence>
<evidence type="ECO:0000256" key="13">
    <source>
        <dbReference type="NCBIfam" id="TIGR00437"/>
    </source>
</evidence>
<dbReference type="FunFam" id="3.40.50.300:FF:000426">
    <property type="entry name" value="Ferrous iron transport protein B"/>
    <property type="match status" value="1"/>
</dbReference>
<evidence type="ECO:0000259" key="17">
    <source>
        <dbReference type="PROSITE" id="PS51711"/>
    </source>
</evidence>
<evidence type="ECO:0000256" key="9">
    <source>
        <dbReference type="ARBA" id="ARBA00023004"/>
    </source>
</evidence>
<keyword evidence="15" id="KW-0460">Magnesium</keyword>
<dbReference type="InterPro" id="IPR030389">
    <property type="entry name" value="G_FEOB_dom"/>
</dbReference>
<feature type="binding site" evidence="14">
    <location>
        <begin position="147"/>
        <end position="149"/>
    </location>
    <ligand>
        <name>GTP</name>
        <dbReference type="ChEBI" id="CHEBI:37565"/>
        <label>1</label>
    </ligand>
</feature>
<dbReference type="InterPro" id="IPR003373">
    <property type="entry name" value="Fe2_transport_prot-B"/>
</dbReference>
<dbReference type="Pfam" id="PF07664">
    <property type="entry name" value="FeoB_C"/>
    <property type="match status" value="1"/>
</dbReference>
<dbReference type="EMBL" id="UGOG01000001">
    <property type="protein sequence ID" value="STX63838.1"/>
    <property type="molecule type" value="Genomic_DNA"/>
</dbReference>
<evidence type="ECO:0000256" key="6">
    <source>
        <dbReference type="ARBA" id="ARBA00022692"/>
    </source>
</evidence>
<dbReference type="SUPFAM" id="SSF52540">
    <property type="entry name" value="P-loop containing nucleoside triphosphate hydrolases"/>
    <property type="match status" value="1"/>
</dbReference>
<keyword evidence="11 14" id="KW-0342">GTP-binding</keyword>
<dbReference type="Proteomes" id="UP000054985">
    <property type="component" value="Unassembled WGS sequence"/>
</dbReference>
<protein>
    <recommendedName>
        <fullName evidence="13 16">Ferrous iron transport protein B</fullName>
    </recommendedName>
</protein>
<feature type="transmembrane region" description="Helical" evidence="16">
    <location>
        <begin position="716"/>
        <end position="734"/>
    </location>
</feature>
<name>A0A378K2K5_9GAMM</name>
<feature type="binding site" evidence="14">
    <location>
        <begin position="8"/>
        <end position="15"/>
    </location>
    <ligand>
        <name>GTP</name>
        <dbReference type="ChEBI" id="CHEBI:37565"/>
        <label>1</label>
    </ligand>
</feature>
<feature type="transmembrane region" description="Helical" evidence="16">
    <location>
        <begin position="446"/>
        <end position="466"/>
    </location>
</feature>
<dbReference type="RefSeq" id="WP_028383300.1">
    <property type="nucleotide sequence ID" value="NZ_CAAAJG010000022.1"/>
</dbReference>
<feature type="transmembrane region" description="Helical" evidence="16">
    <location>
        <begin position="511"/>
        <end position="531"/>
    </location>
</feature>
<feature type="binding site" evidence="15">
    <location>
        <position position="20"/>
    </location>
    <ligand>
        <name>Mg(2+)</name>
        <dbReference type="ChEBI" id="CHEBI:18420"/>
        <label>2</label>
    </ligand>
</feature>
<feature type="binding site" evidence="14">
    <location>
        <begin position="118"/>
        <end position="121"/>
    </location>
    <ligand>
        <name>GTP</name>
        <dbReference type="ChEBI" id="CHEBI:37565"/>
        <label>1</label>
    </ligand>
</feature>
<dbReference type="NCBIfam" id="TIGR00437">
    <property type="entry name" value="feoB"/>
    <property type="match status" value="1"/>
</dbReference>
<evidence type="ECO:0000256" key="2">
    <source>
        <dbReference type="ARBA" id="ARBA00022448"/>
    </source>
</evidence>
<keyword evidence="10" id="KW-0406">Ion transport</keyword>
<dbReference type="PROSITE" id="PS51711">
    <property type="entry name" value="G_FEOB"/>
    <property type="match status" value="1"/>
</dbReference>
<reference evidence="18 20" key="1">
    <citation type="submission" date="2015-11" db="EMBL/GenBank/DDBJ databases">
        <title>Genomic analysis of 38 Legionella species identifies large and diverse effector repertoires.</title>
        <authorList>
            <person name="Burstein D."/>
            <person name="Amaro F."/>
            <person name="Zusman T."/>
            <person name="Lifshitz Z."/>
            <person name="Cohen O."/>
            <person name="Gilbert J.A."/>
            <person name="Pupko T."/>
            <person name="Shuman H.A."/>
            <person name="Segal G."/>
        </authorList>
    </citation>
    <scope>NUCLEOTIDE SEQUENCE [LARGE SCALE GENOMIC DNA]</scope>
    <source>
        <strain evidence="18 20">ATCC 43877</strain>
    </source>
</reference>
<dbReference type="InterPro" id="IPR011642">
    <property type="entry name" value="Gate_dom"/>
</dbReference>
<dbReference type="NCBIfam" id="NF007105">
    <property type="entry name" value="PRK09554.1"/>
    <property type="match status" value="1"/>
</dbReference>
<dbReference type="InterPro" id="IPR011640">
    <property type="entry name" value="Fe2_transport_prot_B_C"/>
</dbReference>
<evidence type="ECO:0000313" key="20">
    <source>
        <dbReference type="Proteomes" id="UP000054985"/>
    </source>
</evidence>
<keyword evidence="7 14" id="KW-0547">Nucleotide-binding</keyword>
<evidence type="ECO:0000256" key="7">
    <source>
        <dbReference type="ARBA" id="ARBA00022741"/>
    </source>
</evidence>
<feature type="domain" description="FeoB-type G" evidence="17">
    <location>
        <begin position="1"/>
        <end position="167"/>
    </location>
</feature>
<dbReference type="PANTHER" id="PTHR43185">
    <property type="entry name" value="FERROUS IRON TRANSPORT PROTEIN B"/>
    <property type="match status" value="1"/>
</dbReference>
<comment type="similarity">
    <text evidence="16">Belongs to the TRAFAC class TrmE-Era-EngA-EngB-Septin-like GTPase superfamily. FeoB GTPase (TC 9.A.8) family.</text>
</comment>
<keyword evidence="12 16" id="KW-0472">Membrane</keyword>
<evidence type="ECO:0000313" key="21">
    <source>
        <dbReference type="Proteomes" id="UP000254040"/>
    </source>
</evidence>
<sequence>MTQVLLVGNPNCGKTTLFNALTGDCQQVGNWPGVTVEKKTGECSVGTHLIEITDLPGVYSLVANAQGMSQDEQIAAQSIVNLESDCIINVIDASHLERHLYLTTQILELGKPVIVALNMMDIAEQRGITIDIKALEQQLGCPVIPVQAHKNIGIPELLNMLLSAPAELIPLSLPLSQPAQQALNSLETRLVSEGYSQSLSYYYSRRLAEGDSLPGHKSLQIDWDQAKNNNLGIDVLLADARYQAIHQIVSAVQQKKSDASEHFTAKLDKIVLHRFWALPIFFAMMYLMFLFSINIGGAFQDFFDIGTDTVFVQGSAWLLQQMHAPNWIIALIANGVGKGINTTLTFIPVIASMFFFLSLLETSGYMARAAFVVDKAMRAMGLPGKSFVPMIVGFGCNVPAIMAARTLDSERDRLLTVMMSPFMSCSARLAIYAVFVAAFFPSGGQNVVFSLYLIGILMAVLTGFILRKTTLKGHSSPLILELPAYHKPAMKRLLKETLMRLKFFVFRAGKLIIPICVILGGLNAITLGGGINTGEASTESLLSIMGQWITPLFAPMGIHQDNWPATVGLLTGMLAKEVVVGTLNTLYAQVGHLGEVAAAQFDFWSGIKDAFWSIPENLSQLGSALWNPVLASAADSEVSKSVYGMMSQRFDGQAGAYAYLLFVLLYIPCVSTMAVIRQEANRQLMWTSVIWSFVVAYAVAVVFYQLTQFFEHPQQSALWISAMISSLFLVVVVFKYSGTNMEKNGVVANS</sequence>
<reference evidence="19 21" key="2">
    <citation type="submission" date="2018-06" db="EMBL/GenBank/DDBJ databases">
        <authorList>
            <consortium name="Pathogen Informatics"/>
            <person name="Doyle S."/>
        </authorList>
    </citation>
    <scope>NUCLEOTIDE SEQUENCE [LARGE SCALE GENOMIC DNA]</scope>
    <source>
        <strain evidence="19 21">NCTC12239</strain>
    </source>
</reference>
<comment type="function">
    <text evidence="16">Probable transporter of a GTP-driven Fe(2+) uptake system.</text>
</comment>
<evidence type="ECO:0000256" key="16">
    <source>
        <dbReference type="RuleBase" id="RU362098"/>
    </source>
</evidence>
<feature type="transmembrane region" description="Helical" evidence="16">
    <location>
        <begin position="317"/>
        <end position="337"/>
    </location>
</feature>
<keyword evidence="3" id="KW-1003">Cell membrane</keyword>
<feature type="transmembrane region" description="Helical" evidence="16">
    <location>
        <begin position="683"/>
        <end position="704"/>
    </location>
</feature>
<dbReference type="Pfam" id="PF02421">
    <property type="entry name" value="FeoB_N"/>
    <property type="match status" value="1"/>
</dbReference>
<feature type="transmembrane region" description="Helical" evidence="16">
    <location>
        <begin position="344"/>
        <end position="367"/>
    </location>
</feature>
<dbReference type="OrthoDB" id="9809127at2"/>
<dbReference type="GO" id="GO:0005525">
    <property type="term" value="F:GTP binding"/>
    <property type="evidence" value="ECO:0007669"/>
    <property type="project" value="UniProtKB-KW"/>
</dbReference>
<evidence type="ECO:0000256" key="1">
    <source>
        <dbReference type="ARBA" id="ARBA00004429"/>
    </source>
</evidence>
<keyword evidence="20" id="KW-1185">Reference proteome</keyword>
<evidence type="ECO:0000256" key="4">
    <source>
        <dbReference type="ARBA" id="ARBA00022496"/>
    </source>
</evidence>
<evidence type="ECO:0000256" key="15">
    <source>
        <dbReference type="PIRSR" id="PIRSR603373-2"/>
    </source>
</evidence>
<gene>
    <name evidence="19" type="primary">feoB</name>
    <name evidence="18" type="ORF">Lmor_1450</name>
    <name evidence="19" type="ORF">NCTC12239_02791</name>
</gene>
<keyword evidence="4 16" id="KW-0410">Iron transport</keyword>
<feature type="binding site" evidence="15">
    <location>
        <position position="22"/>
    </location>
    <ligand>
        <name>Mg(2+)</name>
        <dbReference type="ChEBI" id="CHEBI:18420"/>
        <label>1</label>
    </ligand>
</feature>
<evidence type="ECO:0000313" key="19">
    <source>
        <dbReference type="EMBL" id="STX63838.1"/>
    </source>
</evidence>
<dbReference type="InterPro" id="IPR027417">
    <property type="entry name" value="P-loop_NTPase"/>
</dbReference>
<keyword evidence="8 16" id="KW-1133">Transmembrane helix</keyword>
<comment type="subcellular location">
    <subcellularLocation>
        <location evidence="1 16">Cell inner membrane</location>
        <topology evidence="1 16">Multi-pass membrane protein</topology>
    </subcellularLocation>
</comment>
<dbReference type="GO" id="GO:0005886">
    <property type="term" value="C:plasma membrane"/>
    <property type="evidence" value="ECO:0007669"/>
    <property type="project" value="UniProtKB-SubCell"/>
</dbReference>
<feature type="binding site" evidence="14">
    <location>
        <begin position="33"/>
        <end position="37"/>
    </location>
    <ligand>
        <name>GTP</name>
        <dbReference type="ChEBI" id="CHEBI:37565"/>
        <label>1</label>
    </ligand>
</feature>
<dbReference type="Gene3D" id="1.10.287.1770">
    <property type="match status" value="1"/>
</dbReference>
<dbReference type="PRINTS" id="PR00326">
    <property type="entry name" value="GTP1OBG"/>
</dbReference>
<dbReference type="InterPro" id="IPR050860">
    <property type="entry name" value="FeoB_GTPase"/>
</dbReference>